<evidence type="ECO:0000256" key="11">
    <source>
        <dbReference type="SAM" id="MobiDB-lite"/>
    </source>
</evidence>
<name>A0A4R4DU22_9PROT</name>
<evidence type="ECO:0000256" key="7">
    <source>
        <dbReference type="ARBA" id="ARBA00022989"/>
    </source>
</evidence>
<protein>
    <submittedName>
        <fullName evidence="13">Protein TolR</fullName>
    </submittedName>
</protein>
<keyword evidence="7 12" id="KW-1133">Transmembrane helix</keyword>
<comment type="subcellular location">
    <subcellularLocation>
        <location evidence="1">Cell membrane</location>
        <topology evidence="1">Single-pass membrane protein</topology>
    </subcellularLocation>
    <subcellularLocation>
        <location evidence="10">Cell membrane</location>
        <topology evidence="10">Single-pass type II membrane protein</topology>
    </subcellularLocation>
</comment>
<dbReference type="EMBL" id="SKBM01000007">
    <property type="protein sequence ID" value="TCZ63683.1"/>
    <property type="molecule type" value="Genomic_DNA"/>
</dbReference>
<keyword evidence="5" id="KW-0132">Cell division</keyword>
<evidence type="ECO:0000256" key="8">
    <source>
        <dbReference type="ARBA" id="ARBA00023136"/>
    </source>
</evidence>
<dbReference type="AlphaFoldDB" id="A0A4R4DU22"/>
<comment type="similarity">
    <text evidence="2 10">Belongs to the ExbD/TolR family.</text>
</comment>
<dbReference type="RefSeq" id="WP_132287791.1">
    <property type="nucleotide sequence ID" value="NZ_SKBM01000007.1"/>
</dbReference>
<evidence type="ECO:0000256" key="3">
    <source>
        <dbReference type="ARBA" id="ARBA00022475"/>
    </source>
</evidence>
<organism evidence="13 14">
    <name type="scientific">Roseicella aquatilis</name>
    <dbReference type="NCBI Taxonomy" id="2527868"/>
    <lineage>
        <taxon>Bacteria</taxon>
        <taxon>Pseudomonadati</taxon>
        <taxon>Pseudomonadota</taxon>
        <taxon>Alphaproteobacteria</taxon>
        <taxon>Acetobacterales</taxon>
        <taxon>Roseomonadaceae</taxon>
        <taxon>Roseicella</taxon>
    </lineage>
</organism>
<keyword evidence="3" id="KW-1003">Cell membrane</keyword>
<comment type="caution">
    <text evidence="13">The sequence shown here is derived from an EMBL/GenBank/DDBJ whole genome shotgun (WGS) entry which is preliminary data.</text>
</comment>
<reference evidence="13 14" key="1">
    <citation type="submission" date="2019-03" db="EMBL/GenBank/DDBJ databases">
        <title>Paracraurococcus aquatilis NE82 genome sequence.</title>
        <authorList>
            <person name="Zhao Y."/>
            <person name="Du Z."/>
        </authorList>
    </citation>
    <scope>NUCLEOTIDE SEQUENCE [LARGE SCALE GENOMIC DNA]</scope>
    <source>
        <strain evidence="13 14">NE82</strain>
    </source>
</reference>
<keyword evidence="10" id="KW-0813">Transport</keyword>
<gene>
    <name evidence="13" type="primary">tolR</name>
    <name evidence="13" type="ORF">EXY23_09880</name>
</gene>
<dbReference type="GO" id="GO:0022857">
    <property type="term" value="F:transmembrane transporter activity"/>
    <property type="evidence" value="ECO:0007669"/>
    <property type="project" value="InterPro"/>
</dbReference>
<evidence type="ECO:0000256" key="10">
    <source>
        <dbReference type="RuleBase" id="RU003879"/>
    </source>
</evidence>
<evidence type="ECO:0000256" key="6">
    <source>
        <dbReference type="ARBA" id="ARBA00022692"/>
    </source>
</evidence>
<evidence type="ECO:0000313" key="14">
    <source>
        <dbReference type="Proteomes" id="UP000295023"/>
    </source>
</evidence>
<dbReference type="NCBIfam" id="TIGR02801">
    <property type="entry name" value="tolR"/>
    <property type="match status" value="1"/>
</dbReference>
<keyword evidence="10" id="KW-0653">Protein transport</keyword>
<keyword evidence="6 10" id="KW-0812">Transmembrane</keyword>
<dbReference type="Proteomes" id="UP000295023">
    <property type="component" value="Unassembled WGS sequence"/>
</dbReference>
<dbReference type="Gene3D" id="3.30.420.270">
    <property type="match status" value="1"/>
</dbReference>
<dbReference type="Pfam" id="PF02472">
    <property type="entry name" value="ExbD"/>
    <property type="match status" value="1"/>
</dbReference>
<feature type="compositionally biased region" description="Low complexity" evidence="11">
    <location>
        <begin position="162"/>
        <end position="172"/>
    </location>
</feature>
<evidence type="ECO:0000313" key="13">
    <source>
        <dbReference type="EMBL" id="TCZ63683.1"/>
    </source>
</evidence>
<feature type="region of interest" description="Disordered" evidence="11">
    <location>
        <begin position="149"/>
        <end position="190"/>
    </location>
</feature>
<proteinExistence type="inferred from homology"/>
<dbReference type="PANTHER" id="PTHR30558">
    <property type="entry name" value="EXBD MEMBRANE COMPONENT OF PMF-DRIVEN MACROMOLECULE IMPORT SYSTEM"/>
    <property type="match status" value="1"/>
</dbReference>
<dbReference type="GO" id="GO:0051301">
    <property type="term" value="P:cell division"/>
    <property type="evidence" value="ECO:0007669"/>
    <property type="project" value="UniProtKB-KW"/>
</dbReference>
<sequence length="190" mass="19934">MGVSLNAGKGRGRGRYRPMAEINVTPMVDVMLVLLIIFMVAAPLMTVGVPVDLPKTNATPLNQDNEPITISVNPEGKIFLQETEVPMEGLVDRLRAIAQEQPDSGGGNAPERRIFVRGDKAINYGRVMEVMGTISAGGFSKVALLAEQPAGRPAAAPPGRPAAPTASPPGGRNQQQPQTPRAQGGPAPRG</sequence>
<accession>A0A4R4DU22</accession>
<dbReference type="GO" id="GO:0005886">
    <property type="term" value="C:plasma membrane"/>
    <property type="evidence" value="ECO:0007669"/>
    <property type="project" value="UniProtKB-SubCell"/>
</dbReference>
<keyword evidence="8 12" id="KW-0472">Membrane</keyword>
<feature type="transmembrane region" description="Helical" evidence="12">
    <location>
        <begin position="21"/>
        <end position="45"/>
    </location>
</feature>
<evidence type="ECO:0000256" key="12">
    <source>
        <dbReference type="SAM" id="Phobius"/>
    </source>
</evidence>
<keyword evidence="9" id="KW-0131">Cell cycle</keyword>
<dbReference type="OrthoDB" id="9798629at2"/>
<evidence type="ECO:0000256" key="9">
    <source>
        <dbReference type="ARBA" id="ARBA00023306"/>
    </source>
</evidence>
<evidence type="ECO:0000256" key="5">
    <source>
        <dbReference type="ARBA" id="ARBA00022618"/>
    </source>
</evidence>
<keyword evidence="14" id="KW-1185">Reference proteome</keyword>
<dbReference type="PANTHER" id="PTHR30558:SF7">
    <property type="entry name" value="TOL-PAL SYSTEM PROTEIN TOLR"/>
    <property type="match status" value="1"/>
</dbReference>
<evidence type="ECO:0000256" key="4">
    <source>
        <dbReference type="ARBA" id="ARBA00022519"/>
    </source>
</evidence>
<evidence type="ECO:0000256" key="1">
    <source>
        <dbReference type="ARBA" id="ARBA00004162"/>
    </source>
</evidence>
<evidence type="ECO:0000256" key="2">
    <source>
        <dbReference type="ARBA" id="ARBA00005811"/>
    </source>
</evidence>
<keyword evidence="4" id="KW-0997">Cell inner membrane</keyword>
<dbReference type="InterPro" id="IPR003400">
    <property type="entry name" value="ExbD"/>
</dbReference>
<dbReference type="InterPro" id="IPR014168">
    <property type="entry name" value="Tol-Pal_TolR"/>
</dbReference>
<dbReference type="GO" id="GO:0015031">
    <property type="term" value="P:protein transport"/>
    <property type="evidence" value="ECO:0007669"/>
    <property type="project" value="UniProtKB-KW"/>
</dbReference>